<dbReference type="RefSeq" id="WP_011786430.1">
    <property type="nucleotide sequence ID" value="NC_008740.1"/>
</dbReference>
<dbReference type="Pfam" id="PF08378">
    <property type="entry name" value="NERD"/>
    <property type="match status" value="1"/>
</dbReference>
<evidence type="ECO:0000259" key="1">
    <source>
        <dbReference type="PROSITE" id="PS50965"/>
    </source>
</evidence>
<protein>
    <submittedName>
        <fullName evidence="2">NERD domain protein</fullName>
    </submittedName>
</protein>
<dbReference type="PROSITE" id="PS50965">
    <property type="entry name" value="NERD"/>
    <property type="match status" value="1"/>
</dbReference>
<dbReference type="GO" id="GO:0006265">
    <property type="term" value="P:DNA topological change"/>
    <property type="evidence" value="ECO:0007669"/>
    <property type="project" value="InterPro"/>
</dbReference>
<reference evidence="3" key="1">
    <citation type="journal article" date="2011" name="Appl. Environ. Microbiol.">
        <title>Genomic potential of Marinobacter aquaeolei, a biogeochemical 'opportunitroph'.</title>
        <authorList>
            <person name="Singer E."/>
            <person name="Webb E.A."/>
            <person name="Nelson W.C."/>
            <person name="Heidelberg J.F."/>
            <person name="Ivanova N."/>
            <person name="Pati A."/>
            <person name="Edwards K.J."/>
        </authorList>
    </citation>
    <scope>NUCLEOTIDE SEQUENCE [LARGE SCALE GENOMIC DNA]</scope>
    <source>
        <strain evidence="3">ATCC 700491 / DSM 11845 / VT8</strain>
    </source>
</reference>
<dbReference type="GO" id="GO:0003677">
    <property type="term" value="F:DNA binding"/>
    <property type="evidence" value="ECO:0007669"/>
    <property type="project" value="InterPro"/>
</dbReference>
<dbReference type="AlphaFoldDB" id="A1U4Z3"/>
<dbReference type="eggNOG" id="COG0551">
    <property type="taxonomic scope" value="Bacteria"/>
</dbReference>
<dbReference type="Pfam" id="PF01396">
    <property type="entry name" value="Zn_ribbon_Top1"/>
    <property type="match status" value="1"/>
</dbReference>
<name>A1U4Z3_MARN8</name>
<dbReference type="InterPro" id="IPR011528">
    <property type="entry name" value="NERD"/>
</dbReference>
<dbReference type="GO" id="GO:0005694">
    <property type="term" value="C:chromosome"/>
    <property type="evidence" value="ECO:0007669"/>
    <property type="project" value="InterPro"/>
</dbReference>
<dbReference type="InterPro" id="IPR013498">
    <property type="entry name" value="Topo_IA_Znf"/>
</dbReference>
<dbReference type="HOGENOM" id="CLU_068011_2_0_6"/>
<dbReference type="SUPFAM" id="SSF57783">
    <property type="entry name" value="Zinc beta-ribbon"/>
    <property type="match status" value="1"/>
</dbReference>
<accession>A1U4Z3</accession>
<gene>
    <name evidence="2" type="ordered locus">Maqu_2988</name>
</gene>
<dbReference type="OrthoDB" id="5782056at2"/>
<dbReference type="Proteomes" id="UP000000998">
    <property type="component" value="Chromosome"/>
</dbReference>
<dbReference type="EMBL" id="CP000514">
    <property type="protein sequence ID" value="ABM20062.1"/>
    <property type="molecule type" value="Genomic_DNA"/>
</dbReference>
<dbReference type="KEGG" id="maq:Maqu_2988"/>
<sequence length="262" mass="29718">MDFGQLFNTLLNSLPNQVWYFVPLFILLPILRTPWFKGQAGEAMVNIAAKLFLDKTRYHLIKNVTLPTEDGTTQIDHIIVSRYGVFVVETKNMKGWIFGNAKQRYWTQKIFKHSQKFQNPLHQNYKHVKTLQSLLGLGDEQVVSLVVFVGDSTFKTPMPDNVTYGGGYICFIKSRTEEVLAEAEVQDIVSKIETGRLAATFRNHRQHVAHVKDIVEQKASEPKCPKCQGAMVKRTVRRGANVGKEFWGCKAFPKCRGIVGAS</sequence>
<dbReference type="Gene3D" id="3.30.65.10">
    <property type="entry name" value="Bacterial Topoisomerase I, domain 1"/>
    <property type="match status" value="1"/>
</dbReference>
<proteinExistence type="predicted"/>
<organism evidence="2 3">
    <name type="scientific">Marinobacter nauticus (strain ATCC 700491 / DSM 11845 / VT8)</name>
    <name type="common">Marinobacter aquaeolei</name>
    <dbReference type="NCBI Taxonomy" id="351348"/>
    <lineage>
        <taxon>Bacteria</taxon>
        <taxon>Pseudomonadati</taxon>
        <taxon>Pseudomonadota</taxon>
        <taxon>Gammaproteobacteria</taxon>
        <taxon>Pseudomonadales</taxon>
        <taxon>Marinobacteraceae</taxon>
        <taxon>Marinobacter</taxon>
    </lineage>
</organism>
<feature type="domain" description="NERD" evidence="1">
    <location>
        <begin position="37"/>
        <end position="154"/>
    </location>
</feature>
<dbReference type="STRING" id="351348.Maqu_2988"/>
<evidence type="ECO:0000313" key="2">
    <source>
        <dbReference type="EMBL" id="ABM20062.1"/>
    </source>
</evidence>
<dbReference type="GO" id="GO:0003916">
    <property type="term" value="F:DNA topoisomerase activity"/>
    <property type="evidence" value="ECO:0007669"/>
    <property type="project" value="InterPro"/>
</dbReference>
<evidence type="ECO:0000313" key="3">
    <source>
        <dbReference type="Proteomes" id="UP000000998"/>
    </source>
</evidence>